<protein>
    <recommendedName>
        <fullName evidence="4">C2H2-type domain-containing protein</fullName>
    </recommendedName>
</protein>
<name>A0A177CWP4_9PLEO</name>
<dbReference type="Proteomes" id="UP000077069">
    <property type="component" value="Unassembled WGS sequence"/>
</dbReference>
<evidence type="ECO:0000256" key="1">
    <source>
        <dbReference type="SAM" id="MobiDB-lite"/>
    </source>
</evidence>
<dbReference type="OrthoDB" id="4738706at2759"/>
<proteinExistence type="predicted"/>
<dbReference type="InParanoid" id="A0A177CWP4"/>
<dbReference type="GeneID" id="28765187"/>
<dbReference type="PANTHER" id="PTHR38166:SF1">
    <property type="entry name" value="C2H2-TYPE DOMAIN-CONTAINING PROTEIN"/>
    <property type="match status" value="1"/>
</dbReference>
<reference evidence="2 3" key="1">
    <citation type="submission" date="2016-05" db="EMBL/GenBank/DDBJ databases">
        <title>Comparative analysis of secretome profiles of manganese(II)-oxidizing ascomycete fungi.</title>
        <authorList>
            <consortium name="DOE Joint Genome Institute"/>
            <person name="Zeiner C.A."/>
            <person name="Purvine S.O."/>
            <person name="Zink E.M."/>
            <person name="Wu S."/>
            <person name="Pasa-Tolic L."/>
            <person name="Chaput D.L."/>
            <person name="Haridas S."/>
            <person name="Grigoriev I.V."/>
            <person name="Santelli C.M."/>
            <person name="Hansel C.M."/>
        </authorList>
    </citation>
    <scope>NUCLEOTIDE SEQUENCE [LARGE SCALE GENOMIC DNA]</scope>
    <source>
        <strain evidence="2 3">AP3s5-JAC2a</strain>
    </source>
</reference>
<feature type="compositionally biased region" description="Polar residues" evidence="1">
    <location>
        <begin position="278"/>
        <end position="292"/>
    </location>
</feature>
<organism evidence="2 3">
    <name type="scientific">Paraphaeosphaeria sporulosa</name>
    <dbReference type="NCBI Taxonomy" id="1460663"/>
    <lineage>
        <taxon>Eukaryota</taxon>
        <taxon>Fungi</taxon>
        <taxon>Dikarya</taxon>
        <taxon>Ascomycota</taxon>
        <taxon>Pezizomycotina</taxon>
        <taxon>Dothideomycetes</taxon>
        <taxon>Pleosporomycetidae</taxon>
        <taxon>Pleosporales</taxon>
        <taxon>Massarineae</taxon>
        <taxon>Didymosphaeriaceae</taxon>
        <taxon>Paraphaeosphaeria</taxon>
    </lineage>
</organism>
<sequence>MSHYLPFSVSDDELERSTRSSDSFEYADSIEGTFYDASPSKAPRKTSYHDQRPRQRRKLDDQGPRLACPFAKHDPLKHRQCFRYDKMDQISRLKQHLLRVHQLPIHCVRCSQTFSTESRRDSHLRSVPGCSIQPNQAHLGITETQKSQLAQRVSAKNSKEKNWYLIYEILFPGSPRPDTPFLDSTQFSEELFAVREYAAREAPTRIAQLASALKHDERFAPIPPEYKLRIEVFALAAVKDVLDAVVDKWLRGGVSEQTNPPTPVHTLDPPSPSLSCITMNQSPSNTRQSSSGDEGGAFDILPSLVEGTKSWSSPEEPSRLDWLSMVADLDARSWDDLLNSSLDGALQQPLK</sequence>
<evidence type="ECO:0008006" key="4">
    <source>
        <dbReference type="Google" id="ProtNLM"/>
    </source>
</evidence>
<feature type="compositionally biased region" description="Basic and acidic residues" evidence="1">
    <location>
        <begin position="47"/>
        <end position="63"/>
    </location>
</feature>
<dbReference type="AlphaFoldDB" id="A0A177CWP4"/>
<evidence type="ECO:0000313" key="3">
    <source>
        <dbReference type="Proteomes" id="UP000077069"/>
    </source>
</evidence>
<feature type="region of interest" description="Disordered" evidence="1">
    <location>
        <begin position="34"/>
        <end position="66"/>
    </location>
</feature>
<evidence type="ECO:0000313" key="2">
    <source>
        <dbReference type="EMBL" id="OAG11933.1"/>
    </source>
</evidence>
<dbReference type="EMBL" id="KV441548">
    <property type="protein sequence ID" value="OAG11933.1"/>
    <property type="molecule type" value="Genomic_DNA"/>
</dbReference>
<dbReference type="PANTHER" id="PTHR38166">
    <property type="entry name" value="C2H2-TYPE DOMAIN-CONTAINING PROTEIN-RELATED"/>
    <property type="match status" value="1"/>
</dbReference>
<feature type="region of interest" description="Disordered" evidence="1">
    <location>
        <begin position="1"/>
        <end position="22"/>
    </location>
</feature>
<dbReference type="STRING" id="1460663.A0A177CWP4"/>
<dbReference type="RefSeq" id="XP_018042298.1">
    <property type="nucleotide sequence ID" value="XM_018181701.1"/>
</dbReference>
<gene>
    <name evidence="2" type="ORF">CC84DRAFT_1201068</name>
</gene>
<keyword evidence="3" id="KW-1185">Reference proteome</keyword>
<accession>A0A177CWP4</accession>
<feature type="region of interest" description="Disordered" evidence="1">
    <location>
        <begin position="278"/>
        <end position="299"/>
    </location>
</feature>